<dbReference type="RefSeq" id="WP_281480551.1">
    <property type="nucleotide sequence ID" value="NZ_CP124543.1"/>
</dbReference>
<evidence type="ECO:0000313" key="5">
    <source>
        <dbReference type="Proteomes" id="UP001223520"/>
    </source>
</evidence>
<sequence length="378" mass="42814">MFTILVIDDDISIQIFLKRLLEKQGYLVVTANDGDEGIAQVITWSPALIICDWIMPGLNGLEVCNYIKTDPNLSTIFFILLTSLDSVADRVKGLDAGADDFISKPIEQNELKARVRAGLRLHQLSRDLQTQKLLLETELAEAAEYVRSLLPLPVTEPFNINSRFIPSRQLGGDCFDYYWLDPDYLAIYLLDTAGHGLKATLPSISVLNLLRSRALKDLNYYQPSDVLRALNETFQMNYQNDKYFTIWYGVYNRIKRQLIYASAGHPPAILISGKSPKNTKVQLLRTPGMPVGMFPEVKYVDACCNIEKFSNLYIFSDGTYEITKSDGTLWSLDAFIQILVSLQYTVDCQLDQVLNYLIALNSKEAFDDDLSILQVKFD</sequence>
<dbReference type="Proteomes" id="UP001223520">
    <property type="component" value="Chromosome"/>
</dbReference>
<name>A0AAJ6NMG1_9CYAN</name>
<feature type="domain" description="Response regulatory" evidence="3">
    <location>
        <begin position="3"/>
        <end position="119"/>
    </location>
</feature>
<dbReference type="EMBL" id="CP124543">
    <property type="protein sequence ID" value="WGV23224.1"/>
    <property type="molecule type" value="Genomic_DNA"/>
</dbReference>
<dbReference type="AlphaFoldDB" id="A0AAJ6NMG1"/>
<dbReference type="SMART" id="SM00448">
    <property type="entry name" value="REC"/>
    <property type="match status" value="1"/>
</dbReference>
<protein>
    <submittedName>
        <fullName evidence="4">SpoIIE family protein phosphatase</fullName>
    </submittedName>
</protein>
<dbReference type="KEGG" id="hbq:QI031_15415"/>
<dbReference type="InterPro" id="IPR052016">
    <property type="entry name" value="Bact_Sigma-Reg"/>
</dbReference>
<organism evidence="4 5">
    <name type="scientific">Halotia branconii CENA392</name>
    <dbReference type="NCBI Taxonomy" id="1539056"/>
    <lineage>
        <taxon>Bacteria</taxon>
        <taxon>Bacillati</taxon>
        <taxon>Cyanobacteriota</taxon>
        <taxon>Cyanophyceae</taxon>
        <taxon>Nostocales</taxon>
        <taxon>Nodulariaceae</taxon>
        <taxon>Halotia</taxon>
    </lineage>
</organism>
<keyword evidence="5" id="KW-1185">Reference proteome</keyword>
<dbReference type="InterPro" id="IPR001932">
    <property type="entry name" value="PPM-type_phosphatase-like_dom"/>
</dbReference>
<dbReference type="InterPro" id="IPR036457">
    <property type="entry name" value="PPM-type-like_dom_sf"/>
</dbReference>
<dbReference type="InterPro" id="IPR011006">
    <property type="entry name" value="CheY-like_superfamily"/>
</dbReference>
<dbReference type="Pfam" id="PF00072">
    <property type="entry name" value="Response_reg"/>
    <property type="match status" value="1"/>
</dbReference>
<dbReference type="Gene3D" id="3.60.40.10">
    <property type="entry name" value="PPM-type phosphatase domain"/>
    <property type="match status" value="1"/>
</dbReference>
<evidence type="ECO:0000256" key="1">
    <source>
        <dbReference type="ARBA" id="ARBA00022801"/>
    </source>
</evidence>
<gene>
    <name evidence="4" type="ORF">QI031_15415</name>
</gene>
<evidence type="ECO:0000256" key="2">
    <source>
        <dbReference type="PROSITE-ProRule" id="PRU00169"/>
    </source>
</evidence>
<accession>A0AAJ6NMG1</accession>
<proteinExistence type="predicted"/>
<dbReference type="GO" id="GO:0000160">
    <property type="term" value="P:phosphorelay signal transduction system"/>
    <property type="evidence" value="ECO:0007669"/>
    <property type="project" value="InterPro"/>
</dbReference>
<keyword evidence="1" id="KW-0378">Hydrolase</keyword>
<dbReference type="PANTHER" id="PTHR43156:SF2">
    <property type="entry name" value="STAGE II SPORULATION PROTEIN E"/>
    <property type="match status" value="1"/>
</dbReference>
<dbReference type="Gene3D" id="3.40.50.2300">
    <property type="match status" value="1"/>
</dbReference>
<dbReference type="SUPFAM" id="SSF52172">
    <property type="entry name" value="CheY-like"/>
    <property type="match status" value="1"/>
</dbReference>
<dbReference type="GO" id="GO:0016791">
    <property type="term" value="F:phosphatase activity"/>
    <property type="evidence" value="ECO:0007669"/>
    <property type="project" value="TreeGrafter"/>
</dbReference>
<evidence type="ECO:0000313" key="4">
    <source>
        <dbReference type="EMBL" id="WGV23224.1"/>
    </source>
</evidence>
<dbReference type="SMART" id="SM00331">
    <property type="entry name" value="PP2C_SIG"/>
    <property type="match status" value="1"/>
</dbReference>
<dbReference type="InterPro" id="IPR001789">
    <property type="entry name" value="Sig_transdc_resp-reg_receiver"/>
</dbReference>
<feature type="modified residue" description="4-aspartylphosphate" evidence="2">
    <location>
        <position position="52"/>
    </location>
</feature>
<dbReference type="PROSITE" id="PS50110">
    <property type="entry name" value="RESPONSE_REGULATORY"/>
    <property type="match status" value="1"/>
</dbReference>
<keyword evidence="2" id="KW-0597">Phosphoprotein</keyword>
<reference evidence="4 5" key="1">
    <citation type="journal article" date="2023" name="Limnol Oceanogr Lett">
        <title>Environmental adaptations by the intertidal Antarctic cyanobacterium Halotia branconii CENA392 as revealed using long-read genome sequencing.</title>
        <authorList>
            <person name="Dextro R.B."/>
            <person name="Delbaje E."/>
            <person name="Freitas P.N.N."/>
            <person name="Geraldes V."/>
            <person name="Pinto E."/>
            <person name="Long P.F."/>
            <person name="Fiore M.F."/>
        </authorList>
    </citation>
    <scope>NUCLEOTIDE SEQUENCE [LARGE SCALE GENOMIC DNA]</scope>
    <source>
        <strain evidence="4 5">CENA392</strain>
    </source>
</reference>
<dbReference type="PANTHER" id="PTHR43156">
    <property type="entry name" value="STAGE II SPORULATION PROTEIN E-RELATED"/>
    <property type="match status" value="1"/>
</dbReference>
<dbReference type="Pfam" id="PF07228">
    <property type="entry name" value="SpoIIE"/>
    <property type="match status" value="1"/>
</dbReference>
<evidence type="ECO:0000259" key="3">
    <source>
        <dbReference type="PROSITE" id="PS50110"/>
    </source>
</evidence>